<evidence type="ECO:0000256" key="1">
    <source>
        <dbReference type="ARBA" id="ARBA00023015"/>
    </source>
</evidence>
<dbReference type="PROSITE" id="PS50985">
    <property type="entry name" value="GRAS"/>
    <property type="match status" value="1"/>
</dbReference>
<dbReference type="PANTHER" id="PTHR31636">
    <property type="entry name" value="OSJNBA0084A10.13 PROTEIN-RELATED"/>
    <property type="match status" value="1"/>
</dbReference>
<evidence type="ECO:0000256" key="2">
    <source>
        <dbReference type="ARBA" id="ARBA00023163"/>
    </source>
</evidence>
<dbReference type="EMBL" id="CM035425">
    <property type="protein sequence ID" value="KAH7332356.1"/>
    <property type="molecule type" value="Genomic_DNA"/>
</dbReference>
<keyword evidence="5" id="KW-1185">Reference proteome</keyword>
<feature type="compositionally biased region" description="Low complexity" evidence="3">
    <location>
        <begin position="267"/>
        <end position="281"/>
    </location>
</feature>
<evidence type="ECO:0000256" key="3">
    <source>
        <dbReference type="SAM" id="MobiDB-lite"/>
    </source>
</evidence>
<keyword evidence="1" id="KW-0805">Transcription regulation</keyword>
<dbReference type="InterPro" id="IPR005202">
    <property type="entry name" value="TF_GRAS"/>
</dbReference>
<feature type="compositionally biased region" description="Basic and acidic residues" evidence="3">
    <location>
        <begin position="177"/>
        <end position="191"/>
    </location>
</feature>
<sequence length="853" mass="94792">MKTYLQEARKLKKMEVFRDLPSHKQYPFDGLEICWDPSLLSRQESEAEAISPPMAGMLSPTESSDDGLFDILRLKKPISVSKSHPLSCQPYIKKTSKAQNLFVSHAVKKGIGRGVDENLVYLNGLPLLLDHPNEVNLSQVYLNSGSNVSMNDMLADSKLVFEGNFSLQSCADGQLHRVHGESTSEKDELSRTHTKSPVNSASISLGSSDSSTSNETLGSSNIPFMNTFLNQTAMTGYPANELTTLFENPLTSMAEAMESRNSDGCLSNDSNPNSDDSGMNSRDVDAFPHVCENWKEARAQIFFGNYDCYQGVRCMPFASNEEIRNPRIDFEGDYMQPHSLVQEDKSLIRGGLPSSDYTQFCFPRPVLGPNPYYDYSTYKPQVINDMSSCRPAFCTLPWGNEVPDRYTDNKHQSDMSGSRDTISASSYASSGIVIPQASASVKSENGMDVCHMVNWLSNAGRIGRKLDMVPKDGNLDARCVQLFTECAEELVRKNANLASATLARLRDMVCHPIHTMQRVITYFMEGLQLQIEGVKGDAQARAHGRKSSSQGDFIAAFQILHEIFPYIKFGHFTANQAILEAVEGADKVHIVDFEILEGIQWPAFMQALVLRKGGPPEVRITALCWPTQEHAMDMTQKTCKRLAEFASTMNLPFSYNLLMVNNDENIDPSQIKVNQGEALVVNCMVHLPHMPQHTMAAVRSFVHAVKKLSPLVITLVEEELGCSAIAAASFFSEALHHFHAICDSLEACLPSGLDARILVERVFVAPRINSAIDMWIRRISPCPVYVAGAGDKYKWSTILHSAGLKPLPFSFHNQSQAKLLLGLHKDGFKLVERSHHLALAWQTRPLYAASVWK</sequence>
<comment type="caution">
    <text evidence="4">The sequence shown here is derived from an EMBL/GenBank/DDBJ whole genome shotgun (WGS) entry which is preliminary data.</text>
</comment>
<reference evidence="4" key="1">
    <citation type="submission" date="2021-08" db="EMBL/GenBank/DDBJ databases">
        <title>WGS assembly of Ceratopteris richardii.</title>
        <authorList>
            <person name="Marchant D.B."/>
            <person name="Chen G."/>
            <person name="Jenkins J."/>
            <person name="Shu S."/>
            <person name="Leebens-Mack J."/>
            <person name="Grimwood J."/>
            <person name="Schmutz J."/>
            <person name="Soltis P."/>
            <person name="Soltis D."/>
            <person name="Chen Z.-H."/>
        </authorList>
    </citation>
    <scope>NUCLEOTIDE SEQUENCE</scope>
    <source>
        <strain evidence="4">Whitten #5841</strain>
        <tissue evidence="4">Leaf</tissue>
    </source>
</reference>
<evidence type="ECO:0000313" key="5">
    <source>
        <dbReference type="Proteomes" id="UP000825935"/>
    </source>
</evidence>
<accession>A0A8T2SGS6</accession>
<protein>
    <submittedName>
        <fullName evidence="4">Uncharacterized protein</fullName>
    </submittedName>
</protein>
<proteinExistence type="predicted"/>
<dbReference type="Pfam" id="PF03514">
    <property type="entry name" value="GRAS"/>
    <property type="match status" value="1"/>
</dbReference>
<feature type="compositionally biased region" description="Low complexity" evidence="3">
    <location>
        <begin position="199"/>
        <end position="218"/>
    </location>
</feature>
<dbReference type="OrthoDB" id="1905583at2759"/>
<gene>
    <name evidence="4" type="ORF">KP509_20G083700</name>
</gene>
<feature type="region of interest" description="Disordered" evidence="3">
    <location>
        <begin position="257"/>
        <end position="281"/>
    </location>
</feature>
<name>A0A8T2SGS6_CERRI</name>
<dbReference type="AlphaFoldDB" id="A0A8T2SGS6"/>
<feature type="region of interest" description="Disordered" evidence="3">
    <location>
        <begin position="177"/>
        <end position="218"/>
    </location>
</feature>
<organism evidence="4 5">
    <name type="scientific">Ceratopteris richardii</name>
    <name type="common">Triangle waterfern</name>
    <dbReference type="NCBI Taxonomy" id="49495"/>
    <lineage>
        <taxon>Eukaryota</taxon>
        <taxon>Viridiplantae</taxon>
        <taxon>Streptophyta</taxon>
        <taxon>Embryophyta</taxon>
        <taxon>Tracheophyta</taxon>
        <taxon>Polypodiopsida</taxon>
        <taxon>Polypodiidae</taxon>
        <taxon>Polypodiales</taxon>
        <taxon>Pteridineae</taxon>
        <taxon>Pteridaceae</taxon>
        <taxon>Parkerioideae</taxon>
        <taxon>Ceratopteris</taxon>
    </lineage>
</organism>
<keyword evidence="2" id="KW-0804">Transcription</keyword>
<evidence type="ECO:0000313" key="4">
    <source>
        <dbReference type="EMBL" id="KAH7332356.1"/>
    </source>
</evidence>
<dbReference type="Proteomes" id="UP000825935">
    <property type="component" value="Chromosome 20"/>
</dbReference>